<dbReference type="AlphaFoldDB" id="A0AA35RYM3"/>
<comment type="caution">
    <text evidence="1">The sequence shown here is derived from an EMBL/GenBank/DDBJ whole genome shotgun (WGS) entry which is preliminary data.</text>
</comment>
<dbReference type="Proteomes" id="UP001174909">
    <property type="component" value="Unassembled WGS sequence"/>
</dbReference>
<gene>
    <name evidence="1" type="ORF">GBAR_LOCUS11791</name>
</gene>
<evidence type="ECO:0000313" key="2">
    <source>
        <dbReference type="Proteomes" id="UP001174909"/>
    </source>
</evidence>
<name>A0AA35RYM3_GEOBA</name>
<keyword evidence="2" id="KW-1185">Reference proteome</keyword>
<dbReference type="EMBL" id="CASHTH010001767">
    <property type="protein sequence ID" value="CAI8019639.1"/>
    <property type="molecule type" value="Genomic_DNA"/>
</dbReference>
<sequence length="43" mass="5194">MGRTYRSRRWYDTRVCDNIFNATPHASEREWRLSNLHCRLPGA</sequence>
<organism evidence="1 2">
    <name type="scientific">Geodia barretti</name>
    <name type="common">Barrett's horny sponge</name>
    <dbReference type="NCBI Taxonomy" id="519541"/>
    <lineage>
        <taxon>Eukaryota</taxon>
        <taxon>Metazoa</taxon>
        <taxon>Porifera</taxon>
        <taxon>Demospongiae</taxon>
        <taxon>Heteroscleromorpha</taxon>
        <taxon>Tetractinellida</taxon>
        <taxon>Astrophorina</taxon>
        <taxon>Geodiidae</taxon>
        <taxon>Geodia</taxon>
    </lineage>
</organism>
<accession>A0AA35RYM3</accession>
<protein>
    <submittedName>
        <fullName evidence="1">Uncharacterized protein</fullName>
    </submittedName>
</protein>
<proteinExistence type="predicted"/>
<evidence type="ECO:0000313" key="1">
    <source>
        <dbReference type="EMBL" id="CAI8019639.1"/>
    </source>
</evidence>
<reference evidence="1" key="1">
    <citation type="submission" date="2023-03" db="EMBL/GenBank/DDBJ databases">
        <authorList>
            <person name="Steffen K."/>
            <person name="Cardenas P."/>
        </authorList>
    </citation>
    <scope>NUCLEOTIDE SEQUENCE</scope>
</reference>